<reference evidence="1 2" key="1">
    <citation type="submission" date="2016-10" db="EMBL/GenBank/DDBJ databases">
        <authorList>
            <person name="de Groot N.N."/>
        </authorList>
    </citation>
    <scope>NUCLEOTIDE SEQUENCE [LARGE SCALE GENOMIC DNA]</scope>
    <source>
        <strain evidence="1 2">CGMCC 1.7054</strain>
    </source>
</reference>
<dbReference type="EMBL" id="FPCG01000011">
    <property type="protein sequence ID" value="SFV24514.1"/>
    <property type="molecule type" value="Genomic_DNA"/>
</dbReference>
<organism evidence="1 2">
    <name type="scientific">Micrococcus terreus</name>
    <dbReference type="NCBI Taxonomy" id="574650"/>
    <lineage>
        <taxon>Bacteria</taxon>
        <taxon>Bacillati</taxon>
        <taxon>Actinomycetota</taxon>
        <taxon>Actinomycetes</taxon>
        <taxon>Micrococcales</taxon>
        <taxon>Micrococcaceae</taxon>
        <taxon>Micrococcus</taxon>
    </lineage>
</organism>
<name>A0A1I7MRG6_9MICC</name>
<evidence type="ECO:0000313" key="1">
    <source>
        <dbReference type="EMBL" id="SFV24514.1"/>
    </source>
</evidence>
<keyword evidence="2" id="KW-1185">Reference proteome</keyword>
<dbReference type="Proteomes" id="UP000198881">
    <property type="component" value="Unassembled WGS sequence"/>
</dbReference>
<gene>
    <name evidence="1" type="ORF">SAMN04487966_11171</name>
</gene>
<sequence>MTAAAAPAFAASRNSCRTAYLDWGTATSTKLTNGTVYTITGTQTVYAQVTYTESAGAYSTSSNSTANYQLRIGKRAFGEVGQSWGRITVSEYGIATTGGYNDLILNQKSGSGATTVTIKFFSDAALTSPYNGTSTLANVAGSGTLAAPWYFPTSLTNTSRNQVGGNLRTRFSHPVSSVTVTYGSSSSMSGPQGAGLGRLTMCVRH</sequence>
<dbReference type="AlphaFoldDB" id="A0A1I7MRG6"/>
<proteinExistence type="predicted"/>
<accession>A0A1I7MRG6</accession>
<protein>
    <submittedName>
        <fullName evidence="1">Uncharacterized protein</fullName>
    </submittedName>
</protein>
<evidence type="ECO:0000313" key="2">
    <source>
        <dbReference type="Proteomes" id="UP000198881"/>
    </source>
</evidence>